<accession>A0A965ZEI8</accession>
<dbReference type="EMBL" id="WWEO01000041">
    <property type="protein sequence ID" value="NCD69405.1"/>
    <property type="molecule type" value="Genomic_DNA"/>
</dbReference>
<dbReference type="Proteomes" id="UP000638732">
    <property type="component" value="Unassembled WGS sequence"/>
</dbReference>
<evidence type="ECO:0000259" key="1">
    <source>
        <dbReference type="Pfam" id="PF13460"/>
    </source>
</evidence>
<reference evidence="2" key="2">
    <citation type="submission" date="2020-10" db="EMBL/GenBank/DDBJ databases">
        <title>Mucilaginibacter sp. nov., isolated from soil.</title>
        <authorList>
            <person name="Jeon C.O."/>
        </authorList>
    </citation>
    <scope>NUCLEOTIDE SEQUENCE</scope>
    <source>
        <strain evidence="2">R11</strain>
    </source>
</reference>
<reference evidence="2" key="1">
    <citation type="submission" date="2020-01" db="EMBL/GenBank/DDBJ databases">
        <authorList>
            <person name="Seo Y.L."/>
        </authorList>
    </citation>
    <scope>NUCLEOTIDE SEQUENCE</scope>
    <source>
        <strain evidence="2">R11</strain>
    </source>
</reference>
<organism evidence="2 3">
    <name type="scientific">Mucilaginibacter agri</name>
    <dbReference type="NCBI Taxonomy" id="2695265"/>
    <lineage>
        <taxon>Bacteria</taxon>
        <taxon>Pseudomonadati</taxon>
        <taxon>Bacteroidota</taxon>
        <taxon>Sphingobacteriia</taxon>
        <taxon>Sphingobacteriales</taxon>
        <taxon>Sphingobacteriaceae</taxon>
        <taxon>Mucilaginibacter</taxon>
    </lineage>
</organism>
<protein>
    <submittedName>
        <fullName evidence="2">NAD(P)H-binding protein</fullName>
    </submittedName>
</protein>
<dbReference type="GO" id="GO:0016646">
    <property type="term" value="F:oxidoreductase activity, acting on the CH-NH group of donors, NAD or NADP as acceptor"/>
    <property type="evidence" value="ECO:0007669"/>
    <property type="project" value="TreeGrafter"/>
</dbReference>
<evidence type="ECO:0000313" key="2">
    <source>
        <dbReference type="EMBL" id="NCD69405.1"/>
    </source>
</evidence>
<dbReference type="RefSeq" id="WP_166585377.1">
    <property type="nucleotide sequence ID" value="NZ_WWEO01000041.1"/>
</dbReference>
<sequence length="212" mass="24151">MDQQYKVALLGATGKAGKYILQELLNRGYKVKALVRKPYEYTITHPLLEILHGDIKNQETAHTLIDGCNVIISAIGPRKDEPLISSLSTQNILNAMQEFSIKRYITLAGLNLDIPGDYKSEANKAKSDWMRQNFPDAVADRQKAYDILVESEVDWTMIRVPWIEQTDERRGIKVDLYDCPGEKISTTDLADFVIREIEDRTFLRESPFVVSS</sequence>
<name>A0A965ZEI8_9SPHI</name>
<feature type="domain" description="NAD(P)-binding" evidence="1">
    <location>
        <begin position="11"/>
        <end position="199"/>
    </location>
</feature>
<gene>
    <name evidence="2" type="ORF">GSY63_08565</name>
</gene>
<dbReference type="InterPro" id="IPR036291">
    <property type="entry name" value="NAD(P)-bd_dom_sf"/>
</dbReference>
<dbReference type="Pfam" id="PF13460">
    <property type="entry name" value="NAD_binding_10"/>
    <property type="match status" value="1"/>
</dbReference>
<dbReference type="InterPro" id="IPR051606">
    <property type="entry name" value="Polyketide_Oxido-like"/>
</dbReference>
<dbReference type="Gene3D" id="3.40.50.720">
    <property type="entry name" value="NAD(P)-binding Rossmann-like Domain"/>
    <property type="match status" value="1"/>
</dbReference>
<keyword evidence="3" id="KW-1185">Reference proteome</keyword>
<dbReference type="SUPFAM" id="SSF51735">
    <property type="entry name" value="NAD(P)-binding Rossmann-fold domains"/>
    <property type="match status" value="1"/>
</dbReference>
<proteinExistence type="predicted"/>
<dbReference type="PANTHER" id="PTHR43355">
    <property type="entry name" value="FLAVIN REDUCTASE (NADPH)"/>
    <property type="match status" value="1"/>
</dbReference>
<comment type="caution">
    <text evidence="2">The sequence shown here is derived from an EMBL/GenBank/DDBJ whole genome shotgun (WGS) entry which is preliminary data.</text>
</comment>
<dbReference type="InterPro" id="IPR016040">
    <property type="entry name" value="NAD(P)-bd_dom"/>
</dbReference>
<dbReference type="AlphaFoldDB" id="A0A965ZEI8"/>
<evidence type="ECO:0000313" key="3">
    <source>
        <dbReference type="Proteomes" id="UP000638732"/>
    </source>
</evidence>
<dbReference type="PANTHER" id="PTHR43355:SF2">
    <property type="entry name" value="FLAVIN REDUCTASE (NADPH)"/>
    <property type="match status" value="1"/>
</dbReference>